<keyword evidence="3" id="KW-1185">Reference proteome</keyword>
<feature type="transmembrane region" description="Helical" evidence="1">
    <location>
        <begin position="7"/>
        <end position="27"/>
    </location>
</feature>
<name>A0A1G6TTZ1_9SPHI</name>
<accession>A0A1G6TTZ1</accession>
<proteinExistence type="predicted"/>
<dbReference type="RefSeq" id="WP_205411160.1">
    <property type="nucleotide sequence ID" value="NZ_FNAI01000001.1"/>
</dbReference>
<organism evidence="2 3">
    <name type="scientific">Mucilaginibacter pineti</name>
    <dbReference type="NCBI Taxonomy" id="1391627"/>
    <lineage>
        <taxon>Bacteria</taxon>
        <taxon>Pseudomonadati</taxon>
        <taxon>Bacteroidota</taxon>
        <taxon>Sphingobacteriia</taxon>
        <taxon>Sphingobacteriales</taxon>
        <taxon>Sphingobacteriaceae</taxon>
        <taxon>Mucilaginibacter</taxon>
    </lineage>
</organism>
<keyword evidence="1" id="KW-1133">Transmembrane helix</keyword>
<dbReference type="AlphaFoldDB" id="A0A1G6TTZ1"/>
<gene>
    <name evidence="2" type="ORF">SAMN05216464_101418</name>
</gene>
<dbReference type="EMBL" id="FNAI01000001">
    <property type="protein sequence ID" value="SDD32632.1"/>
    <property type="molecule type" value="Genomic_DNA"/>
</dbReference>
<evidence type="ECO:0000313" key="3">
    <source>
        <dbReference type="Proteomes" id="UP000199072"/>
    </source>
</evidence>
<evidence type="ECO:0000313" key="2">
    <source>
        <dbReference type="EMBL" id="SDD32632.1"/>
    </source>
</evidence>
<dbReference type="Proteomes" id="UP000199072">
    <property type="component" value="Unassembled WGS sequence"/>
</dbReference>
<dbReference type="STRING" id="1391627.SAMN05216464_101418"/>
<protein>
    <submittedName>
        <fullName evidence="2">Uncharacterized protein</fullName>
    </submittedName>
</protein>
<evidence type="ECO:0000256" key="1">
    <source>
        <dbReference type="SAM" id="Phobius"/>
    </source>
</evidence>
<reference evidence="2 3" key="1">
    <citation type="submission" date="2016-10" db="EMBL/GenBank/DDBJ databases">
        <authorList>
            <person name="de Groot N.N."/>
        </authorList>
    </citation>
    <scope>NUCLEOTIDE SEQUENCE [LARGE SCALE GENOMIC DNA]</scope>
    <source>
        <strain evidence="2 3">47C3B</strain>
    </source>
</reference>
<sequence>MSDRQKKIFFTLTIVVPFLAYCVYYYGMMIKNAPYRFSDFESMSFQYGNKDNLVNKYDSKTGDYQYLNKRDSLIKTHLHLVKDIDLIYLHRKAADLGFWDFPKNETGDTTANARKNGVRYIIEFKYKQKSKRVVFDSDFVGDPKLIDANNTLIKEIRQSLIAAESRQKK</sequence>
<keyword evidence="1" id="KW-0812">Transmembrane</keyword>
<keyword evidence="1" id="KW-0472">Membrane</keyword>